<evidence type="ECO:0000256" key="2">
    <source>
        <dbReference type="ARBA" id="ARBA00023015"/>
    </source>
</evidence>
<evidence type="ECO:0000256" key="4">
    <source>
        <dbReference type="ARBA" id="ARBA00023163"/>
    </source>
</evidence>
<sequence>MLDYKLLEALAAVLQWQSFERAAEQLCITQSAVSQRIRLLEERMGQPVLIRGTPLKATAEGEKLLAHVQKVQLLEHSLQQELQAFAQDEFTRMRLAVNADSLTIWLLPVFAQLFEQQRVLVDLVVEDQDFTLTKLKKGEVIGCVSAQEAQVPGCNRTLLGVMPYVMVATPAFAQRYFPNGMDRASLSQAPAILFGPNDLMQDRYLSRFHQLGPGDYPYHVVPSVDGFVGAISRGIAYGLVPEVQIRAELAAGTLVNLAPANPLPVALYWYHWRLQTPALAALGKLLVKEAGKVMEPA</sequence>
<dbReference type="InterPro" id="IPR050176">
    <property type="entry name" value="LTTR"/>
</dbReference>
<dbReference type="Pfam" id="PF00126">
    <property type="entry name" value="HTH_1"/>
    <property type="match status" value="1"/>
</dbReference>
<dbReference type="InterPro" id="IPR000847">
    <property type="entry name" value="LysR_HTH_N"/>
</dbReference>
<dbReference type="NCBIfam" id="TIGR03298">
    <property type="entry name" value="argP"/>
    <property type="match status" value="1"/>
</dbReference>
<dbReference type="PANTHER" id="PTHR30579">
    <property type="entry name" value="TRANSCRIPTIONAL REGULATOR"/>
    <property type="match status" value="1"/>
</dbReference>
<keyword evidence="2" id="KW-0805">Transcription regulation</keyword>
<dbReference type="InterPro" id="IPR036388">
    <property type="entry name" value="WH-like_DNA-bd_sf"/>
</dbReference>
<dbReference type="InterPro" id="IPR017685">
    <property type="entry name" value="ArgP"/>
</dbReference>
<reference evidence="6 7" key="1">
    <citation type="submission" date="2024-09" db="EMBL/GenBank/DDBJ databases">
        <authorList>
            <person name="Sun Q."/>
            <person name="Mori K."/>
        </authorList>
    </citation>
    <scope>NUCLEOTIDE SEQUENCE [LARGE SCALE GENOMIC DNA]</scope>
    <source>
        <strain evidence="6 7">ATCC 51285</strain>
    </source>
</reference>
<dbReference type="SUPFAM" id="SSF53850">
    <property type="entry name" value="Periplasmic binding protein-like II"/>
    <property type="match status" value="1"/>
</dbReference>
<proteinExistence type="inferred from homology"/>
<dbReference type="InterPro" id="IPR005119">
    <property type="entry name" value="LysR_subst-bd"/>
</dbReference>
<evidence type="ECO:0000259" key="5">
    <source>
        <dbReference type="PROSITE" id="PS50931"/>
    </source>
</evidence>
<dbReference type="Proteomes" id="UP001589628">
    <property type="component" value="Unassembled WGS sequence"/>
</dbReference>
<dbReference type="EMBL" id="JBHLZN010000007">
    <property type="protein sequence ID" value="MFB9887935.1"/>
    <property type="molecule type" value="Genomic_DNA"/>
</dbReference>
<dbReference type="SUPFAM" id="SSF46785">
    <property type="entry name" value="Winged helix' DNA-binding domain"/>
    <property type="match status" value="1"/>
</dbReference>
<dbReference type="PROSITE" id="PS50931">
    <property type="entry name" value="HTH_LYSR"/>
    <property type="match status" value="1"/>
</dbReference>
<evidence type="ECO:0000256" key="3">
    <source>
        <dbReference type="ARBA" id="ARBA00023125"/>
    </source>
</evidence>
<keyword evidence="7" id="KW-1185">Reference proteome</keyword>
<dbReference type="RefSeq" id="WP_027312871.1">
    <property type="nucleotide sequence ID" value="NZ_JAUESS010000013.1"/>
</dbReference>
<gene>
    <name evidence="6" type="ORF">ACFFLH_16085</name>
</gene>
<protein>
    <submittedName>
        <fullName evidence="6">LysR family transcriptional regulator ArgP</fullName>
    </submittedName>
</protein>
<dbReference type="PANTHER" id="PTHR30579:SF2">
    <property type="entry name" value="HTH-TYPE TRANSCRIPTIONAL REGULATOR ARGP"/>
    <property type="match status" value="1"/>
</dbReference>
<dbReference type="Gene3D" id="1.10.10.10">
    <property type="entry name" value="Winged helix-like DNA-binding domain superfamily/Winged helix DNA-binding domain"/>
    <property type="match status" value="1"/>
</dbReference>
<comment type="caution">
    <text evidence="6">The sequence shown here is derived from an EMBL/GenBank/DDBJ whole genome shotgun (WGS) entry which is preliminary data.</text>
</comment>
<dbReference type="Pfam" id="PF03466">
    <property type="entry name" value="LysR_substrate"/>
    <property type="match status" value="1"/>
</dbReference>
<evidence type="ECO:0000256" key="1">
    <source>
        <dbReference type="ARBA" id="ARBA00009437"/>
    </source>
</evidence>
<dbReference type="PRINTS" id="PR00039">
    <property type="entry name" value="HTHLYSR"/>
</dbReference>
<keyword evidence="3" id="KW-0238">DNA-binding</keyword>
<evidence type="ECO:0000313" key="6">
    <source>
        <dbReference type="EMBL" id="MFB9887935.1"/>
    </source>
</evidence>
<keyword evidence="4" id="KW-0804">Transcription</keyword>
<dbReference type="NCBIfam" id="NF009888">
    <property type="entry name" value="PRK13348.1"/>
    <property type="match status" value="1"/>
</dbReference>
<feature type="domain" description="HTH lysR-type" evidence="5">
    <location>
        <begin position="2"/>
        <end position="58"/>
    </location>
</feature>
<name>A0ABV5ZFB3_9GAMM</name>
<dbReference type="NCBIfam" id="NF002964">
    <property type="entry name" value="PRK03635.1"/>
    <property type="match status" value="1"/>
</dbReference>
<organism evidence="6 7">
    <name type="scientific">Balneatrix alpica</name>
    <dbReference type="NCBI Taxonomy" id="75684"/>
    <lineage>
        <taxon>Bacteria</taxon>
        <taxon>Pseudomonadati</taxon>
        <taxon>Pseudomonadota</taxon>
        <taxon>Gammaproteobacteria</taxon>
        <taxon>Oceanospirillales</taxon>
        <taxon>Balneatrichaceae</taxon>
        <taxon>Balneatrix</taxon>
    </lineage>
</organism>
<dbReference type="Gene3D" id="3.40.190.290">
    <property type="match status" value="1"/>
</dbReference>
<evidence type="ECO:0000313" key="7">
    <source>
        <dbReference type="Proteomes" id="UP001589628"/>
    </source>
</evidence>
<comment type="similarity">
    <text evidence="1">Belongs to the LysR transcriptional regulatory family.</text>
</comment>
<dbReference type="InterPro" id="IPR036390">
    <property type="entry name" value="WH_DNA-bd_sf"/>
</dbReference>
<accession>A0ABV5ZFB3</accession>